<keyword evidence="5" id="KW-0539">Nucleus</keyword>
<keyword evidence="7" id="KW-1185">Reference proteome</keyword>
<dbReference type="PANTHER" id="PTHR46481:SF10">
    <property type="entry name" value="ZINC FINGER BED DOMAIN-CONTAINING PROTEIN 39"/>
    <property type="match status" value="1"/>
</dbReference>
<dbReference type="AlphaFoldDB" id="A0A8R1EFN4"/>
<evidence type="ECO:0000256" key="4">
    <source>
        <dbReference type="ARBA" id="ARBA00022833"/>
    </source>
</evidence>
<dbReference type="InterPro" id="IPR012337">
    <property type="entry name" value="RNaseH-like_sf"/>
</dbReference>
<reference evidence="7" key="1">
    <citation type="submission" date="2010-08" db="EMBL/GenBank/DDBJ databases">
        <authorList>
            <consortium name="Caenorhabditis japonica Sequencing Consortium"/>
            <person name="Wilson R.K."/>
        </authorList>
    </citation>
    <scope>NUCLEOTIDE SEQUENCE [LARGE SCALE GENOMIC DNA]</scope>
    <source>
        <strain evidence="7">DF5081</strain>
    </source>
</reference>
<sequence>MVLLCDGWTSTNSNFQLYCLVAAYVDTSGKLQQHLVGIVDTPSARSHDLQRLFIAEMSKSKLTMDQFFCSVTDGASNLKSLAERLQVPRIHCACHVLHLVVVDITRMPDVAPIVEKCKKNCCKISKIAET</sequence>
<dbReference type="Proteomes" id="UP000005237">
    <property type="component" value="Unassembled WGS sequence"/>
</dbReference>
<dbReference type="GO" id="GO:0005634">
    <property type="term" value="C:nucleus"/>
    <property type="evidence" value="ECO:0007669"/>
    <property type="project" value="UniProtKB-SubCell"/>
</dbReference>
<keyword evidence="4" id="KW-0862">Zinc</keyword>
<evidence type="ECO:0000313" key="6">
    <source>
        <dbReference type="EnsemblMetazoa" id="CJA32743b.1"/>
    </source>
</evidence>
<dbReference type="SUPFAM" id="SSF53098">
    <property type="entry name" value="Ribonuclease H-like"/>
    <property type="match status" value="1"/>
</dbReference>
<organism evidence="6 7">
    <name type="scientific">Caenorhabditis japonica</name>
    <dbReference type="NCBI Taxonomy" id="281687"/>
    <lineage>
        <taxon>Eukaryota</taxon>
        <taxon>Metazoa</taxon>
        <taxon>Ecdysozoa</taxon>
        <taxon>Nematoda</taxon>
        <taxon>Chromadorea</taxon>
        <taxon>Rhabditida</taxon>
        <taxon>Rhabditina</taxon>
        <taxon>Rhabditomorpha</taxon>
        <taxon>Rhabditoidea</taxon>
        <taxon>Rhabditidae</taxon>
        <taxon>Peloderinae</taxon>
        <taxon>Caenorhabditis</taxon>
    </lineage>
</organism>
<evidence type="ECO:0000256" key="1">
    <source>
        <dbReference type="ARBA" id="ARBA00004123"/>
    </source>
</evidence>
<dbReference type="PANTHER" id="PTHR46481">
    <property type="entry name" value="ZINC FINGER BED DOMAIN-CONTAINING PROTEIN 4"/>
    <property type="match status" value="1"/>
</dbReference>
<dbReference type="InterPro" id="IPR052035">
    <property type="entry name" value="ZnF_BED_domain_contain"/>
</dbReference>
<evidence type="ECO:0000313" key="7">
    <source>
        <dbReference type="Proteomes" id="UP000005237"/>
    </source>
</evidence>
<accession>A0A8R1EFN4</accession>
<dbReference type="EnsemblMetazoa" id="CJA32743b.1">
    <property type="protein sequence ID" value="CJA32743b.1"/>
    <property type="gene ID" value="WBGene00208590"/>
</dbReference>
<evidence type="ECO:0000256" key="2">
    <source>
        <dbReference type="ARBA" id="ARBA00022723"/>
    </source>
</evidence>
<dbReference type="GO" id="GO:0008270">
    <property type="term" value="F:zinc ion binding"/>
    <property type="evidence" value="ECO:0007669"/>
    <property type="project" value="UniProtKB-KW"/>
</dbReference>
<reference evidence="6" key="2">
    <citation type="submission" date="2022-06" db="UniProtKB">
        <authorList>
            <consortium name="EnsemblMetazoa"/>
        </authorList>
    </citation>
    <scope>IDENTIFICATION</scope>
    <source>
        <strain evidence="6">DF5081</strain>
    </source>
</reference>
<evidence type="ECO:0000256" key="3">
    <source>
        <dbReference type="ARBA" id="ARBA00022771"/>
    </source>
</evidence>
<protein>
    <submittedName>
        <fullName evidence="6">Dimer_Tnp_hAT domain-containing protein</fullName>
    </submittedName>
</protein>
<keyword evidence="2" id="KW-0479">Metal-binding</keyword>
<name>A0A8R1EFN4_CAEJA</name>
<proteinExistence type="predicted"/>
<evidence type="ECO:0000256" key="5">
    <source>
        <dbReference type="ARBA" id="ARBA00023242"/>
    </source>
</evidence>
<comment type="subcellular location">
    <subcellularLocation>
        <location evidence="1">Nucleus</location>
    </subcellularLocation>
</comment>
<keyword evidence="3" id="KW-0863">Zinc-finger</keyword>